<name>A0ACC3T4U1_LIPKO</name>
<comment type="caution">
    <text evidence="1">The sequence shown here is derived from an EMBL/GenBank/DDBJ whole genome shotgun (WGS) entry which is preliminary data.</text>
</comment>
<evidence type="ECO:0000313" key="2">
    <source>
        <dbReference type="Proteomes" id="UP001433508"/>
    </source>
</evidence>
<evidence type="ECO:0000313" key="1">
    <source>
        <dbReference type="EMBL" id="KAK9238779.1"/>
    </source>
</evidence>
<dbReference type="Proteomes" id="UP001433508">
    <property type="component" value="Unassembled WGS sequence"/>
</dbReference>
<sequence>MEPAHTPTPSDRNTATRNQEFFSRKLFDRDGVISIIGKVLDRRAYPPPPGMTYFSEDALQGAHIIPFTASSHSELREALSMFAGQSMDCLLTGSQINDPSNGLLLDPAAHSSFGTFRIGIECRDKIYRLRILYPDRRLTLQAAGHNDGDVLLFGSNSDLVPKPSELLCNIHLAIGHVVRESNAFQTILTILQDEEDFNSGSTYGDYWLATGASYLERKLRSLAASNYSDTDSPEDEKRLEKDYNRVITAD</sequence>
<accession>A0ACC3T4U1</accession>
<gene>
    <name evidence="1" type="ORF">V1525DRAFT_400016</name>
</gene>
<dbReference type="EMBL" id="MU971352">
    <property type="protein sequence ID" value="KAK9238779.1"/>
    <property type="molecule type" value="Genomic_DNA"/>
</dbReference>
<reference evidence="2" key="1">
    <citation type="journal article" date="2024" name="Front. Bioeng. Biotechnol.">
        <title>Genome-scale model development and genomic sequencing of the oleaginous clade Lipomyces.</title>
        <authorList>
            <person name="Czajka J.J."/>
            <person name="Han Y."/>
            <person name="Kim J."/>
            <person name="Mondo S.J."/>
            <person name="Hofstad B.A."/>
            <person name="Robles A."/>
            <person name="Haridas S."/>
            <person name="Riley R."/>
            <person name="LaButti K."/>
            <person name="Pangilinan J."/>
            <person name="Andreopoulos W."/>
            <person name="Lipzen A."/>
            <person name="Yan J."/>
            <person name="Wang M."/>
            <person name="Ng V."/>
            <person name="Grigoriev I.V."/>
            <person name="Spatafora J.W."/>
            <person name="Magnuson J.K."/>
            <person name="Baker S.E."/>
            <person name="Pomraning K.R."/>
        </authorList>
    </citation>
    <scope>NUCLEOTIDE SEQUENCE [LARGE SCALE GENOMIC DNA]</scope>
    <source>
        <strain evidence="2">CBS 7786</strain>
    </source>
</reference>
<keyword evidence="2" id="KW-1185">Reference proteome</keyword>
<protein>
    <submittedName>
        <fullName evidence="1">Uncharacterized protein</fullName>
    </submittedName>
</protein>
<proteinExistence type="predicted"/>
<organism evidence="1 2">
    <name type="scientific">Lipomyces kononenkoae</name>
    <name type="common">Yeast</name>
    <dbReference type="NCBI Taxonomy" id="34357"/>
    <lineage>
        <taxon>Eukaryota</taxon>
        <taxon>Fungi</taxon>
        <taxon>Dikarya</taxon>
        <taxon>Ascomycota</taxon>
        <taxon>Saccharomycotina</taxon>
        <taxon>Lipomycetes</taxon>
        <taxon>Lipomycetales</taxon>
        <taxon>Lipomycetaceae</taxon>
        <taxon>Lipomyces</taxon>
    </lineage>
</organism>